<dbReference type="GO" id="GO:0003676">
    <property type="term" value="F:nucleic acid binding"/>
    <property type="evidence" value="ECO:0007669"/>
    <property type="project" value="InterPro"/>
</dbReference>
<protein>
    <submittedName>
        <fullName evidence="3">DUF1016 domain-containing protein</fullName>
    </submittedName>
</protein>
<organism evidence="3 4">
    <name type="scientific">Tautonia sociabilis</name>
    <dbReference type="NCBI Taxonomy" id="2080755"/>
    <lineage>
        <taxon>Bacteria</taxon>
        <taxon>Pseudomonadati</taxon>
        <taxon>Planctomycetota</taxon>
        <taxon>Planctomycetia</taxon>
        <taxon>Isosphaerales</taxon>
        <taxon>Isosphaeraceae</taxon>
        <taxon>Tautonia</taxon>
    </lineage>
</organism>
<evidence type="ECO:0000313" key="4">
    <source>
        <dbReference type="Proteomes" id="UP000280296"/>
    </source>
</evidence>
<reference evidence="3 4" key="1">
    <citation type="submission" date="2018-12" db="EMBL/GenBank/DDBJ databases">
        <authorList>
            <person name="Toschakov S.V."/>
        </authorList>
    </citation>
    <scope>NUCLEOTIDE SEQUENCE [LARGE SCALE GENOMIC DNA]</scope>
    <source>
        <strain evidence="3 4">GM2012</strain>
    </source>
</reference>
<dbReference type="InterPro" id="IPR053148">
    <property type="entry name" value="PD-DEXK-like_domain"/>
</dbReference>
<dbReference type="EMBL" id="RYZH01000053">
    <property type="protein sequence ID" value="RUL84033.1"/>
    <property type="molecule type" value="Genomic_DNA"/>
</dbReference>
<gene>
    <name evidence="3" type="ORF">TsocGM_21165</name>
</gene>
<sequence>MAGEFGRGFSRPNVFRMVRFAEVFPNAEIVSTLSRQLSWSHFVEIIPLDDPMKRDFYAEMCRIEGWSVRVLRDKLRGMLFERTALSKKPAELAKHELAKLREEDRLTPDLVFRDPYFLDFLGLKDTYSENDLEAAILRELESFILEFGTGFAFVARQKRMVIDQKDFFLDLLFYHRKLRRLVAIELKLGPFEAAHKGQMELYLRWLEKHEQQPGEEPPIGLILCADKSDEQVELLQLDQSGIRVAAYMTELPPRPLLQRKLHEAVERARAQFQGEPTMPGDE</sequence>
<dbReference type="InterPro" id="IPR009362">
    <property type="entry name" value="YhcG_C"/>
</dbReference>
<name>A0A432MER0_9BACT</name>
<accession>A0A432MER0</accession>
<dbReference type="InterPro" id="IPR041527">
    <property type="entry name" value="YhcG_N"/>
</dbReference>
<dbReference type="Gene3D" id="3.40.1350.10">
    <property type="match status" value="1"/>
</dbReference>
<dbReference type="Pfam" id="PF17761">
    <property type="entry name" value="DUF1016_N"/>
    <property type="match status" value="1"/>
</dbReference>
<comment type="caution">
    <text evidence="3">The sequence shown here is derived from an EMBL/GenBank/DDBJ whole genome shotgun (WGS) entry which is preliminary data.</text>
</comment>
<proteinExistence type="predicted"/>
<evidence type="ECO:0000313" key="3">
    <source>
        <dbReference type="EMBL" id="RUL84033.1"/>
    </source>
</evidence>
<evidence type="ECO:0000259" key="2">
    <source>
        <dbReference type="Pfam" id="PF17761"/>
    </source>
</evidence>
<reference evidence="3 4" key="2">
    <citation type="submission" date="2019-01" db="EMBL/GenBank/DDBJ databases">
        <title>Tautonia sociabilis, a novel thermotolerant planctomycete of Isosphaeraceae family, isolated from a 4000 m deep subterranean habitat.</title>
        <authorList>
            <person name="Kovaleva O.L."/>
            <person name="Elcheninov A.G."/>
            <person name="Van Heerden E."/>
            <person name="Toshchakov S.V."/>
            <person name="Novikov A."/>
            <person name="Bonch-Osmolovskaya E.A."/>
            <person name="Kublanov I.V."/>
        </authorList>
    </citation>
    <scope>NUCLEOTIDE SEQUENCE [LARGE SCALE GENOMIC DNA]</scope>
    <source>
        <strain evidence="3 4">GM2012</strain>
    </source>
</reference>
<dbReference type="Proteomes" id="UP000280296">
    <property type="component" value="Unassembled WGS sequence"/>
</dbReference>
<dbReference type="PANTHER" id="PTHR30547">
    <property type="entry name" value="UNCHARACTERIZED PROTEIN YHCG-RELATED"/>
    <property type="match status" value="1"/>
</dbReference>
<feature type="domain" description="YhcG PDDEXK nuclease" evidence="1">
    <location>
        <begin position="111"/>
        <end position="261"/>
    </location>
</feature>
<dbReference type="Pfam" id="PF06250">
    <property type="entry name" value="YhcG_C"/>
    <property type="match status" value="1"/>
</dbReference>
<keyword evidence="4" id="KW-1185">Reference proteome</keyword>
<feature type="domain" description="YhcG N-terminal" evidence="2">
    <location>
        <begin position="3"/>
        <end position="82"/>
    </location>
</feature>
<dbReference type="InterPro" id="IPR011856">
    <property type="entry name" value="tRNA_endonuc-like_dom_sf"/>
</dbReference>
<evidence type="ECO:0000259" key="1">
    <source>
        <dbReference type="Pfam" id="PF06250"/>
    </source>
</evidence>
<dbReference type="PANTHER" id="PTHR30547:SF5">
    <property type="entry name" value="NUCLEASE YHCG-RELATED"/>
    <property type="match status" value="1"/>
</dbReference>
<dbReference type="AlphaFoldDB" id="A0A432MER0"/>